<dbReference type="AlphaFoldDB" id="A0A7W7K8J8"/>
<organism evidence="1 2">
    <name type="scientific">Novosphingobium chloroacetimidivorans</name>
    <dbReference type="NCBI Taxonomy" id="1428314"/>
    <lineage>
        <taxon>Bacteria</taxon>
        <taxon>Pseudomonadati</taxon>
        <taxon>Pseudomonadota</taxon>
        <taxon>Alphaproteobacteria</taxon>
        <taxon>Sphingomonadales</taxon>
        <taxon>Sphingomonadaceae</taxon>
        <taxon>Novosphingobium</taxon>
    </lineage>
</organism>
<dbReference type="EMBL" id="JACHLR010000005">
    <property type="protein sequence ID" value="MBB4858237.1"/>
    <property type="molecule type" value="Genomic_DNA"/>
</dbReference>
<reference evidence="1 2" key="1">
    <citation type="submission" date="2020-08" db="EMBL/GenBank/DDBJ databases">
        <title>Functional genomics of gut bacteria from endangered species of beetles.</title>
        <authorList>
            <person name="Carlos-Shanley C."/>
        </authorList>
    </citation>
    <scope>NUCLEOTIDE SEQUENCE [LARGE SCALE GENOMIC DNA]</scope>
    <source>
        <strain evidence="1 2">S00245</strain>
    </source>
</reference>
<accession>A0A7W7K8J8</accession>
<evidence type="ECO:0000313" key="1">
    <source>
        <dbReference type="EMBL" id="MBB4858237.1"/>
    </source>
</evidence>
<protein>
    <submittedName>
        <fullName evidence="1">Uncharacterized protein</fullName>
    </submittedName>
</protein>
<name>A0A7W7K8J8_9SPHN</name>
<dbReference type="Proteomes" id="UP000555448">
    <property type="component" value="Unassembled WGS sequence"/>
</dbReference>
<comment type="caution">
    <text evidence="1">The sequence shown here is derived from an EMBL/GenBank/DDBJ whole genome shotgun (WGS) entry which is preliminary data.</text>
</comment>
<sequence>MTADLVTRAFELARSGKYRELIEIERQLTRENYSNVGMHLNGPLLRKQLRAAMVAAK</sequence>
<proteinExistence type="predicted"/>
<keyword evidence="2" id="KW-1185">Reference proteome</keyword>
<dbReference type="RefSeq" id="WP_184243736.1">
    <property type="nucleotide sequence ID" value="NZ_JACHLR010000005.1"/>
</dbReference>
<evidence type="ECO:0000313" key="2">
    <source>
        <dbReference type="Proteomes" id="UP000555448"/>
    </source>
</evidence>
<gene>
    <name evidence="1" type="ORF">HNO88_001556</name>
</gene>